<feature type="compositionally biased region" description="Low complexity" evidence="1">
    <location>
        <begin position="274"/>
        <end position="291"/>
    </location>
</feature>
<feature type="compositionally biased region" description="Basic and acidic residues" evidence="1">
    <location>
        <begin position="399"/>
        <end position="428"/>
    </location>
</feature>
<name>A0AAE0IYR7_9PEZI</name>
<evidence type="ECO:0000256" key="1">
    <source>
        <dbReference type="SAM" id="MobiDB-lite"/>
    </source>
</evidence>
<keyword evidence="3" id="KW-1185">Reference proteome</keyword>
<feature type="compositionally biased region" description="Polar residues" evidence="1">
    <location>
        <begin position="242"/>
        <end position="256"/>
    </location>
</feature>
<dbReference type="EMBL" id="JAUEPO010000002">
    <property type="protein sequence ID" value="KAK3333791.1"/>
    <property type="molecule type" value="Genomic_DNA"/>
</dbReference>
<reference evidence="2" key="1">
    <citation type="journal article" date="2023" name="Mol. Phylogenet. Evol.">
        <title>Genome-scale phylogeny and comparative genomics of the fungal order Sordariales.</title>
        <authorList>
            <person name="Hensen N."/>
            <person name="Bonometti L."/>
            <person name="Westerberg I."/>
            <person name="Brannstrom I.O."/>
            <person name="Guillou S."/>
            <person name="Cros-Aarteil S."/>
            <person name="Calhoun S."/>
            <person name="Haridas S."/>
            <person name="Kuo A."/>
            <person name="Mondo S."/>
            <person name="Pangilinan J."/>
            <person name="Riley R."/>
            <person name="LaButti K."/>
            <person name="Andreopoulos B."/>
            <person name="Lipzen A."/>
            <person name="Chen C."/>
            <person name="Yan M."/>
            <person name="Daum C."/>
            <person name="Ng V."/>
            <person name="Clum A."/>
            <person name="Steindorff A."/>
            <person name="Ohm R.A."/>
            <person name="Martin F."/>
            <person name="Silar P."/>
            <person name="Natvig D.O."/>
            <person name="Lalanne C."/>
            <person name="Gautier V."/>
            <person name="Ament-Velasquez S.L."/>
            <person name="Kruys A."/>
            <person name="Hutchinson M.I."/>
            <person name="Powell A.J."/>
            <person name="Barry K."/>
            <person name="Miller A.N."/>
            <person name="Grigoriev I.V."/>
            <person name="Debuchy R."/>
            <person name="Gladieux P."/>
            <person name="Hiltunen Thoren M."/>
            <person name="Johannesson H."/>
        </authorList>
    </citation>
    <scope>NUCLEOTIDE SEQUENCE</scope>
    <source>
        <strain evidence="2">SMH4131-1</strain>
    </source>
</reference>
<evidence type="ECO:0000313" key="3">
    <source>
        <dbReference type="Proteomes" id="UP001286456"/>
    </source>
</evidence>
<feature type="region of interest" description="Disordered" evidence="1">
    <location>
        <begin position="224"/>
        <end position="428"/>
    </location>
</feature>
<sequence length="428" mass="47375">MYTTQLTTIYASRAMDVRFRDNGNRAPRDAADEEFPGFAGPVPYSVVMKNAQQLGIDFETLPKPPPWAFLFGYSDKWCKSSIMIRVMNFSAMLGRPLEKAETDAVVQYSAQRNRIVSYEPVVWLPTTIFLHNRGYKTFRFPFVTPDPATFNPNVFPSQQMPLWSGQAAHKGWHALRLGAYGFLCHIMISSAFRMCADIRVVKQIERDPTLAALSERILEIGKARVQGLPPPPPPKHHPAVHQGTQSTEPSDDTSSGFYRPDSDAASSFGAQDEQATPASPAAARSTQQPQQQHRRPWRPQGAAPPPPPPPPPAPSAASEDDDFLFDDASPVAPSAQRPAPAPTPYTSGSAWERLRQRGRTGGDSGAQDEQTGAQKSSWAERRRQGSSQPADAYSYSQADQDKAYAKEQAQREFDAMLERERRGQSNDS</sequence>
<feature type="compositionally biased region" description="Polar residues" evidence="1">
    <location>
        <begin position="385"/>
        <end position="398"/>
    </location>
</feature>
<organism evidence="2 3">
    <name type="scientific">Cercophora scortea</name>
    <dbReference type="NCBI Taxonomy" id="314031"/>
    <lineage>
        <taxon>Eukaryota</taxon>
        <taxon>Fungi</taxon>
        <taxon>Dikarya</taxon>
        <taxon>Ascomycota</taxon>
        <taxon>Pezizomycotina</taxon>
        <taxon>Sordariomycetes</taxon>
        <taxon>Sordariomycetidae</taxon>
        <taxon>Sordariales</taxon>
        <taxon>Lasiosphaeriaceae</taxon>
        <taxon>Cercophora</taxon>
    </lineage>
</organism>
<gene>
    <name evidence="2" type="ORF">B0T19DRAFT_419163</name>
</gene>
<dbReference type="AlphaFoldDB" id="A0AAE0IYR7"/>
<evidence type="ECO:0000313" key="2">
    <source>
        <dbReference type="EMBL" id="KAK3333791.1"/>
    </source>
</evidence>
<comment type="caution">
    <text evidence="2">The sequence shown here is derived from an EMBL/GenBank/DDBJ whole genome shotgun (WGS) entry which is preliminary data.</text>
</comment>
<accession>A0AAE0IYR7</accession>
<protein>
    <submittedName>
        <fullName evidence="2">Uncharacterized protein</fullName>
    </submittedName>
</protein>
<reference evidence="2" key="2">
    <citation type="submission" date="2023-06" db="EMBL/GenBank/DDBJ databases">
        <authorList>
            <consortium name="Lawrence Berkeley National Laboratory"/>
            <person name="Haridas S."/>
            <person name="Hensen N."/>
            <person name="Bonometti L."/>
            <person name="Westerberg I."/>
            <person name="Brannstrom I.O."/>
            <person name="Guillou S."/>
            <person name="Cros-Aarteil S."/>
            <person name="Calhoun S."/>
            <person name="Kuo A."/>
            <person name="Mondo S."/>
            <person name="Pangilinan J."/>
            <person name="Riley R."/>
            <person name="Labutti K."/>
            <person name="Andreopoulos B."/>
            <person name="Lipzen A."/>
            <person name="Chen C."/>
            <person name="Yanf M."/>
            <person name="Daum C."/>
            <person name="Ng V."/>
            <person name="Clum A."/>
            <person name="Steindorff A."/>
            <person name="Ohm R."/>
            <person name="Martin F."/>
            <person name="Silar P."/>
            <person name="Natvig D."/>
            <person name="Lalanne C."/>
            <person name="Gautier V."/>
            <person name="Ament-Velasquez S.L."/>
            <person name="Kruys A."/>
            <person name="Hutchinson M.I."/>
            <person name="Powell A.J."/>
            <person name="Barry K."/>
            <person name="Miller A.N."/>
            <person name="Grigoriev I.V."/>
            <person name="Debuchy R."/>
            <person name="Gladieux P."/>
            <person name="Thoren M.H."/>
            <person name="Johannesson H."/>
        </authorList>
    </citation>
    <scope>NUCLEOTIDE SEQUENCE</scope>
    <source>
        <strain evidence="2">SMH4131-1</strain>
    </source>
</reference>
<feature type="compositionally biased region" description="Polar residues" evidence="1">
    <location>
        <begin position="367"/>
        <end position="377"/>
    </location>
</feature>
<proteinExistence type="predicted"/>
<feature type="compositionally biased region" description="Pro residues" evidence="1">
    <location>
        <begin position="302"/>
        <end position="314"/>
    </location>
</feature>
<dbReference type="Proteomes" id="UP001286456">
    <property type="component" value="Unassembled WGS sequence"/>
</dbReference>